<dbReference type="Gene3D" id="2.60.40.1730">
    <property type="entry name" value="tricorn interacting facor f3 domain"/>
    <property type="match status" value="1"/>
</dbReference>
<evidence type="ECO:0000256" key="7">
    <source>
        <dbReference type="ARBA" id="ARBA00023242"/>
    </source>
</evidence>
<dbReference type="SUPFAM" id="SSF55486">
    <property type="entry name" value="Metalloproteases ('zincins'), catalytic domain"/>
    <property type="match status" value="1"/>
</dbReference>
<evidence type="ECO:0000256" key="9">
    <source>
        <dbReference type="ARBA" id="ARBA00076306"/>
    </source>
</evidence>
<feature type="region of interest" description="Disordered" evidence="11">
    <location>
        <begin position="1676"/>
        <end position="1783"/>
    </location>
</feature>
<dbReference type="InterPro" id="IPR057991">
    <property type="entry name" value="TPR_TAF2_C"/>
</dbReference>
<dbReference type="GO" id="GO:0016251">
    <property type="term" value="F:RNA polymerase II general transcription initiation factor activity"/>
    <property type="evidence" value="ECO:0007669"/>
    <property type="project" value="TreeGrafter"/>
</dbReference>
<dbReference type="Pfam" id="PF25316">
    <property type="entry name" value="TAF2_3rd"/>
    <property type="match status" value="1"/>
</dbReference>
<feature type="domain" description="Bromo" evidence="12">
    <location>
        <begin position="1276"/>
        <end position="1348"/>
    </location>
</feature>
<dbReference type="PANTHER" id="PTHR15137:SF9">
    <property type="entry name" value="TRANSCRIPTION INITIATION FACTOR TFIID SUBUNIT 2"/>
    <property type="match status" value="1"/>
</dbReference>
<comment type="similarity">
    <text evidence="2">Belongs to the TAF2 family.</text>
</comment>
<feature type="region of interest" description="Disordered" evidence="11">
    <location>
        <begin position="1806"/>
        <end position="1836"/>
    </location>
</feature>
<feature type="compositionally biased region" description="Pro residues" evidence="11">
    <location>
        <begin position="1194"/>
        <end position="1213"/>
    </location>
</feature>
<dbReference type="InterPro" id="IPR042097">
    <property type="entry name" value="Aminopeptidase_N-like_N_sf"/>
</dbReference>
<gene>
    <name evidence="13" type="ORF">DM01DRAFT_1350220</name>
</gene>
<protein>
    <recommendedName>
        <fullName evidence="3">Transcription initiation factor TFIID subunit 2</fullName>
    </recommendedName>
    <alternativeName>
        <fullName evidence="9">TBP-associated factor 2</fullName>
    </alternativeName>
</protein>
<dbReference type="CDD" id="cd04369">
    <property type="entry name" value="Bromodomain"/>
    <property type="match status" value="2"/>
</dbReference>
<reference evidence="13 14" key="1">
    <citation type="submission" date="2016-07" db="EMBL/GenBank/DDBJ databases">
        <title>Pervasive Adenine N6-methylation of Active Genes in Fungi.</title>
        <authorList>
            <consortium name="DOE Joint Genome Institute"/>
            <person name="Mondo S.J."/>
            <person name="Dannebaum R.O."/>
            <person name="Kuo R.C."/>
            <person name="Labutti K."/>
            <person name="Haridas S."/>
            <person name="Kuo A."/>
            <person name="Salamov A."/>
            <person name="Ahrendt S.R."/>
            <person name="Lipzen A."/>
            <person name="Sullivan W."/>
            <person name="Andreopoulos W.B."/>
            <person name="Clum A."/>
            <person name="Lindquist E."/>
            <person name="Daum C."/>
            <person name="Ramamoorthy G.K."/>
            <person name="Gryganskyi A."/>
            <person name="Culley D."/>
            <person name="Magnuson J.K."/>
            <person name="James T.Y."/>
            <person name="O'Malley M.A."/>
            <person name="Stajich J.E."/>
            <person name="Spatafora J.W."/>
            <person name="Visel A."/>
            <person name="Grigoriev I.V."/>
        </authorList>
    </citation>
    <scope>NUCLEOTIDE SEQUENCE [LARGE SCALE GENOMIC DNA]</scope>
    <source>
        <strain evidence="13 14">NRRL 3301</strain>
    </source>
</reference>
<feature type="compositionally biased region" description="Pro residues" evidence="11">
    <location>
        <begin position="1767"/>
        <end position="1776"/>
    </location>
</feature>
<dbReference type="OrthoDB" id="308861at2759"/>
<dbReference type="SMART" id="SM00297">
    <property type="entry name" value="BROMO"/>
    <property type="match status" value="5"/>
</dbReference>
<keyword evidence="6" id="KW-0804">Transcription</keyword>
<feature type="compositionally biased region" description="Low complexity" evidence="11">
    <location>
        <begin position="1176"/>
        <end position="1193"/>
    </location>
</feature>
<evidence type="ECO:0000313" key="13">
    <source>
        <dbReference type="EMBL" id="ORX42682.1"/>
    </source>
</evidence>
<feature type="domain" description="Bromo" evidence="12">
    <location>
        <begin position="1579"/>
        <end position="1649"/>
    </location>
</feature>
<feature type="compositionally biased region" description="Low complexity" evidence="11">
    <location>
        <begin position="1676"/>
        <end position="1731"/>
    </location>
</feature>
<dbReference type="STRING" id="101127.A0A1X2G2B0"/>
<organism evidence="13 14">
    <name type="scientific">Hesseltinella vesiculosa</name>
    <dbReference type="NCBI Taxonomy" id="101127"/>
    <lineage>
        <taxon>Eukaryota</taxon>
        <taxon>Fungi</taxon>
        <taxon>Fungi incertae sedis</taxon>
        <taxon>Mucoromycota</taxon>
        <taxon>Mucoromycotina</taxon>
        <taxon>Mucoromycetes</taxon>
        <taxon>Mucorales</taxon>
        <taxon>Cunninghamellaceae</taxon>
        <taxon>Hesseltinella</taxon>
    </lineage>
</organism>
<evidence type="ECO:0000256" key="10">
    <source>
        <dbReference type="PROSITE-ProRule" id="PRU00035"/>
    </source>
</evidence>
<evidence type="ECO:0000256" key="6">
    <source>
        <dbReference type="ARBA" id="ARBA00023163"/>
    </source>
</evidence>
<dbReference type="GO" id="GO:0006325">
    <property type="term" value="P:chromatin organization"/>
    <property type="evidence" value="ECO:0007669"/>
    <property type="project" value="UniProtKB-ARBA"/>
</dbReference>
<evidence type="ECO:0000256" key="5">
    <source>
        <dbReference type="ARBA" id="ARBA00023117"/>
    </source>
</evidence>
<comment type="subcellular location">
    <subcellularLocation>
        <location evidence="1">Nucleus</location>
    </subcellularLocation>
</comment>
<evidence type="ECO:0000256" key="3">
    <source>
        <dbReference type="ARBA" id="ARBA00017363"/>
    </source>
</evidence>
<dbReference type="InterPro" id="IPR001487">
    <property type="entry name" value="Bromodomain"/>
</dbReference>
<comment type="function">
    <text evidence="8">Functions as a component of the DNA-binding general transcription factor complex TFIID. Binding of TFIID to a promoter (with or without TATA element) is the initial step in pre-initiation complex (PIC) formation. TFIID plays a key role in the regulation of gene expression by RNA polymerase II through different activities such as transcription activator interaction, core promoter recognition and selectivity, TFIIA and TFIIB interaction, chromatin modification (histone acetylation by TAF1), facilitation of DNA opening and initiation of transcription.</text>
</comment>
<dbReference type="PRINTS" id="PR00503">
    <property type="entry name" value="BROMODOMAIN"/>
</dbReference>
<dbReference type="GO" id="GO:0003682">
    <property type="term" value="F:chromatin binding"/>
    <property type="evidence" value="ECO:0007669"/>
    <property type="project" value="TreeGrafter"/>
</dbReference>
<feature type="compositionally biased region" description="Polar residues" evidence="11">
    <location>
        <begin position="1745"/>
        <end position="1761"/>
    </location>
</feature>
<comment type="caution">
    <text evidence="13">The sequence shown here is derived from an EMBL/GenBank/DDBJ whole genome shotgun (WGS) entry which is preliminary data.</text>
</comment>
<dbReference type="InterPro" id="IPR027268">
    <property type="entry name" value="Peptidase_M4/M1_CTD_sf"/>
</dbReference>
<dbReference type="FunFam" id="1.10.390.10:FF:000011">
    <property type="entry name" value="Transcription initiation factor TFIID subunit"/>
    <property type="match status" value="1"/>
</dbReference>
<dbReference type="Gene3D" id="1.20.920.10">
    <property type="entry name" value="Bromodomain-like"/>
    <property type="match status" value="5"/>
</dbReference>
<dbReference type="InterPro" id="IPR037813">
    <property type="entry name" value="TAF2"/>
</dbReference>
<dbReference type="PANTHER" id="PTHR15137">
    <property type="entry name" value="TRANSCRIPTION INITIATION FACTOR TFIID"/>
    <property type="match status" value="1"/>
</dbReference>
<dbReference type="InterPro" id="IPR036427">
    <property type="entry name" value="Bromodomain-like_sf"/>
</dbReference>
<feature type="region of interest" description="Disordered" evidence="11">
    <location>
        <begin position="2135"/>
        <end position="2161"/>
    </location>
</feature>
<feature type="compositionally biased region" description="Pro residues" evidence="11">
    <location>
        <begin position="1732"/>
        <end position="1743"/>
    </location>
</feature>
<keyword evidence="4" id="KW-0805">Transcription regulation</keyword>
<dbReference type="GO" id="GO:0006367">
    <property type="term" value="P:transcription initiation at RNA polymerase II promoter"/>
    <property type="evidence" value="ECO:0007669"/>
    <property type="project" value="TreeGrafter"/>
</dbReference>
<feature type="domain" description="Bromo" evidence="12">
    <location>
        <begin position="1989"/>
        <end position="2059"/>
    </location>
</feature>
<evidence type="ECO:0000256" key="1">
    <source>
        <dbReference type="ARBA" id="ARBA00004123"/>
    </source>
</evidence>
<dbReference type="InterPro" id="IPR018359">
    <property type="entry name" value="Bromodomain_CS"/>
</dbReference>
<dbReference type="PROSITE" id="PS00633">
    <property type="entry name" value="BROMODOMAIN_1"/>
    <property type="match status" value="1"/>
</dbReference>
<name>A0A1X2G2B0_9FUNG</name>
<dbReference type="Proteomes" id="UP000242146">
    <property type="component" value="Unassembled WGS sequence"/>
</dbReference>
<dbReference type="Gene3D" id="1.10.390.10">
    <property type="entry name" value="Neutral Protease Domain 2"/>
    <property type="match status" value="1"/>
</dbReference>
<dbReference type="SUPFAM" id="SSF63737">
    <property type="entry name" value="Leukotriene A4 hydrolase N-terminal domain"/>
    <property type="match status" value="1"/>
</dbReference>
<evidence type="ECO:0000259" key="12">
    <source>
        <dbReference type="PROSITE" id="PS50014"/>
    </source>
</evidence>
<keyword evidence="5 10" id="KW-0103">Bromodomain</keyword>
<dbReference type="GO" id="GO:0005669">
    <property type="term" value="C:transcription factor TFIID complex"/>
    <property type="evidence" value="ECO:0007669"/>
    <property type="project" value="InterPro"/>
</dbReference>
<feature type="compositionally biased region" description="Pro residues" evidence="11">
    <location>
        <begin position="1227"/>
        <end position="1247"/>
    </location>
</feature>
<dbReference type="PROSITE" id="PS50014">
    <property type="entry name" value="BROMODOMAIN_2"/>
    <property type="match status" value="5"/>
</dbReference>
<evidence type="ECO:0000256" key="11">
    <source>
        <dbReference type="SAM" id="MobiDB-lite"/>
    </source>
</evidence>
<keyword evidence="7" id="KW-0539">Nucleus</keyword>
<evidence type="ECO:0000256" key="4">
    <source>
        <dbReference type="ARBA" id="ARBA00023015"/>
    </source>
</evidence>
<accession>A0A1X2G2B0</accession>
<dbReference type="SUPFAM" id="SSF47370">
    <property type="entry name" value="Bromodomain"/>
    <property type="match status" value="5"/>
</dbReference>
<proteinExistence type="inferred from homology"/>
<evidence type="ECO:0000313" key="14">
    <source>
        <dbReference type="Proteomes" id="UP000242146"/>
    </source>
</evidence>
<keyword evidence="14" id="KW-1185">Reference proteome</keyword>
<feature type="domain" description="Bromo" evidence="12">
    <location>
        <begin position="1852"/>
        <end position="1924"/>
    </location>
</feature>
<dbReference type="EMBL" id="MCGT01000064">
    <property type="protein sequence ID" value="ORX42682.1"/>
    <property type="molecule type" value="Genomic_DNA"/>
</dbReference>
<feature type="region of interest" description="Disordered" evidence="11">
    <location>
        <begin position="1123"/>
        <end position="1261"/>
    </location>
</feature>
<feature type="domain" description="Bromo" evidence="12">
    <location>
        <begin position="1467"/>
        <end position="1539"/>
    </location>
</feature>
<dbReference type="Pfam" id="PF00439">
    <property type="entry name" value="Bromodomain"/>
    <property type="match status" value="5"/>
</dbReference>
<dbReference type="InterPro" id="IPR057345">
    <property type="entry name" value="Ig-like_TAF2"/>
</dbReference>
<dbReference type="CDD" id="cd09839">
    <property type="entry name" value="M1_like_TAF2"/>
    <property type="match status" value="1"/>
</dbReference>
<feature type="compositionally biased region" description="Low complexity" evidence="11">
    <location>
        <begin position="1806"/>
        <end position="1828"/>
    </location>
</feature>
<evidence type="ECO:0000256" key="8">
    <source>
        <dbReference type="ARBA" id="ARBA00025346"/>
    </source>
</evidence>
<dbReference type="Pfam" id="PF25577">
    <property type="entry name" value="TPR_TAF2_C"/>
    <property type="match status" value="1"/>
</dbReference>
<dbReference type="GO" id="GO:0000976">
    <property type="term" value="F:transcription cis-regulatory region binding"/>
    <property type="evidence" value="ECO:0007669"/>
    <property type="project" value="TreeGrafter"/>
</dbReference>
<sequence length="2161" mass="241018">MHLDIVKVLVNEVPVHYDLADPVSCLTLGNATTIAHHQVYKSKYLAALRDSDEGELSIRIPESCIKKLTASEAQLMSSQIYLETQQLGDGDQQSKPEAEKPAYAPITIRIDFKLEDPRAGIVFVEPEEDVAPYRAHHVYTVNQPLPGATRAWLPCIDNICERCTWDMEFVVPRRMGQSLLEVDNDTAYDEDATVVVCSGEMIEQVIHPKDPSKKIVHYNLSVPTSAPFIGFAIGPFEMIKLSPSQLQEEVLNASELDESQQQSLMAEINMMSNIYAFALPGYQEELNVSCTFLMHAMHFFAQEYGSYPFSDFKVVFVDVAWSDTAASASLTICSSRLLHDSTVIEQTYDTRHALSLALARQWFGVHIIQKTWMDTWLILGLANLMGALFIKRHLGNNEYRLRLKKDMDACCALDVNRPPLYNPALPSPLDPEDLSFMGLKAPLVLFILDRRMCKAGTTLGLSRVIPKILVSAMSGELPQNAISTHYFMRLCRKISGFDTKSFAEQWVYKSGCPRFTFSFNFNRKKMVVELYMKQDNTNTVLANKNRSHAAASVDGISSYQDFVTPLFTGNFTVRIHEADGTPYEHVLDIQSHEHKFEVQFNTKYKRIRRNTKRFQAKQAAAAAAVAEEEQEQQDEANQGEPGTVLGIIPTLGLGMPMFEDPAQKEKWRVSEWGQDNEDASGAASAIFDWIRLDAEFEWLTCFDFEQPDYMWAAQLTKDRDVVAQHQAIQALQRMPSLQTSTSLLRALMDPKCFYKIRMESAYALAACAKPSLHWVGLLQLGKMFKKRYCFASATQDMDLSDDLPFEMAIPKPNNFSNLQDYFIQKAVIIALSRTRDDNGLTPVKIRQFLLDLLRYNDNLGNEFSDCYYIATMISSLGDSLIPTSNVSEALERESPEGWALIETVKAEIERFRTLDYVIPTYHNVVTVACLKAMTKLMLHGLMDLDLSMFLPYTRYGNYLEVRLTALDSLLVLAGLGNHEVTNYFIDIIKEDPSVFVSHYLSKAFLAWLGLALKDGNNLTMTKAAEEFAEEEGQTLIQEEQNRLAKTAYQDFQINVKALRERFEKDVDLQRNLWDLLNSPENIITVDHSVRKYLLQFCEYMFKPIDAGLKVTIRVPTVPHDIAEDVSEPPSPAFQPVIRIGKPKLPKEKKGLNEANEPKPANTSIIRSFVSESHGMASQVSSPASTASSAASPAPLSPPHVPSPPRELSPPHVPSSPVKQMAPSPMEVVPPSPSPPPPPAPKSAPPKQPKLVKSGPVSAPHSRTDKDICIALLYKVMESRHAFEFLRPVDPIKQGIPHYFQVIKHPMDLGTIKAKLKNSQYLTVQQFDDDIRLMLNNCYNFNPPNTYVYNEAKSLEQVYDKEYSTHFGSPTKAAAMQPTVPTPTAAAAPVASSPTKKVSISLASSPAPPTAPLPSVAKPAAPIKHAKVVKPPQAPSPAVTKASASGPVISVMDDDNKDICGRILTELWNQPEALPFHYPIDVVALNIPTYLDFIKRPMDFSTVRDSLMQGNFATIWDFEKDVRQIFWNCFRFNDPSSLIHQQAMSVQDHFNQLWHRAYAEPDCLTGEDDMLAKKLMSTLMKREDAQLFMEPVDTTILTDYAAVIKQPMDLRTIKEKLYSGRYSSLGQFDADFRLMISNCSKYNHPKSFACEQAKRLDHYYLRGSQGKELRARIQTLSGATNSSSNLSGSSGTYTNTALSSSVSSNSKPPVSVPITKPTTPTPMAKPVTLSKPSPKPASPKPPSSPMNNNRAPTSASKPSPVTKQALPTPSPSRPPMPSTAVAGGTSAMTAQGNVAISVPLSTAPARMTTTPQTAATASSAVSSSLSRPTAEPPTNKLLPGLHTRLEVLLSKLKRHKNSLAFLYPVDPVALGIPHYSTIVTHPMDLGTMSKTLKSGGYKMLKDFEADFKLIVQNCILFNGPEHIVSQYAKELDVIFNKDIQVIREKERQILAGQLASAGATKPKVAAPRRPTGSTMRADIKKYKPILDKLRQKEYYVAFAAPVDPIALQIPTYYDYVKHPMDLGTVLSKLERYQSANELLDDVKQVVVNCYLFNLPDDIVCRWGHSLESDFNQMCRERGLAGILINMDSERRKAEAEGATLQDISYYTNVPYFTTDAPAAPVMNDTYSQFDSISLGKHSIDEDSQDLEQYDGKKMKQEPFPPF</sequence>
<evidence type="ECO:0000256" key="2">
    <source>
        <dbReference type="ARBA" id="ARBA00010937"/>
    </source>
</evidence>